<comment type="caution">
    <text evidence="3">The sequence shown here is derived from an EMBL/GenBank/DDBJ whole genome shotgun (WGS) entry which is preliminary data.</text>
</comment>
<reference evidence="4" key="1">
    <citation type="submission" date="2017-10" db="EMBL/GenBank/DDBJ databases">
        <title>Rapid genome shrinkage in a self-fertile nematode reveals novel sperm competition proteins.</title>
        <authorList>
            <person name="Yin D."/>
            <person name="Schwarz E.M."/>
            <person name="Thomas C.G."/>
            <person name="Felde R.L."/>
            <person name="Korf I.F."/>
            <person name="Cutter A.D."/>
            <person name="Schartner C.M."/>
            <person name="Ralston E.J."/>
            <person name="Meyer B.J."/>
            <person name="Haag E.S."/>
        </authorList>
    </citation>
    <scope>NUCLEOTIDE SEQUENCE [LARGE SCALE GENOMIC DNA]</scope>
    <source>
        <strain evidence="4">JU1422</strain>
    </source>
</reference>
<dbReference type="InterPro" id="IPR001810">
    <property type="entry name" value="F-box_dom"/>
</dbReference>
<dbReference type="OrthoDB" id="5784581at2759"/>
<evidence type="ECO:0000313" key="4">
    <source>
        <dbReference type="Proteomes" id="UP000230233"/>
    </source>
</evidence>
<dbReference type="EMBL" id="PDUG01000002">
    <property type="protein sequence ID" value="PIC48972.1"/>
    <property type="molecule type" value="Genomic_DNA"/>
</dbReference>
<sequence length="324" mass="37858">MASNIKNLVEKTEKTAESSNDPIYETNWCDMPADIKLECIGKMELKERLSLRCTAKTEKSLVDSKKMHFIECTFGKNYIGFSSKNEYFFAEKFEDQEAWLNLMQYILKFGVFDKINFRRGVEELVNICFLGNFSQLIPAKNIEIGPFNMTTVINILQKFKDDAESISLDSLIQTEFLDAILQYSHVQNASYCQIKSLGRSEDIQKIAQMWIDNDSKIGTTFQITSDKNYSFELIPTHFADRIVSQTEKRIRIRTNNPAKHILVELEHQSEEVVVVILVCRFYRLMVISADMKESEYDDNNEERMRKMVPEWFDWGYDSDGEYED</sequence>
<dbReference type="InterPro" id="IPR002900">
    <property type="entry name" value="DUF38/FTH_CAE_spp"/>
</dbReference>
<dbReference type="PANTHER" id="PTHR31006:SF3">
    <property type="entry name" value="F-BOX DOMAIN-CONTAINING PROTEIN-RELATED"/>
    <property type="match status" value="1"/>
</dbReference>
<dbReference type="Pfam" id="PF00646">
    <property type="entry name" value="F-box"/>
    <property type="match status" value="1"/>
</dbReference>
<name>A0A2G5VB58_9PELO</name>
<feature type="domain" description="DUF38" evidence="2">
    <location>
        <begin position="132"/>
        <end position="205"/>
    </location>
</feature>
<evidence type="ECO:0000313" key="3">
    <source>
        <dbReference type="EMBL" id="PIC48972.1"/>
    </source>
</evidence>
<dbReference type="AlphaFoldDB" id="A0A2G5VB58"/>
<protein>
    <submittedName>
        <fullName evidence="3">Uncharacterized protein</fullName>
    </submittedName>
</protein>
<dbReference type="InterPro" id="IPR042317">
    <property type="entry name" value="She-1-like"/>
</dbReference>
<dbReference type="Pfam" id="PF01827">
    <property type="entry name" value="FTH"/>
    <property type="match status" value="1"/>
</dbReference>
<proteinExistence type="predicted"/>
<evidence type="ECO:0000259" key="1">
    <source>
        <dbReference type="Pfam" id="PF00646"/>
    </source>
</evidence>
<gene>
    <name evidence="3" type="primary">Cnig_chr_II.g7749</name>
    <name evidence="3" type="ORF">B9Z55_007749</name>
</gene>
<dbReference type="PANTHER" id="PTHR31006">
    <property type="entry name" value="F-BOX DOMAIN-CONTAINING PROTEIN-RELATED-RELATED"/>
    <property type="match status" value="1"/>
</dbReference>
<accession>A0A2G5VB58</accession>
<keyword evidence="4" id="KW-1185">Reference proteome</keyword>
<feature type="domain" description="F-box" evidence="1">
    <location>
        <begin position="28"/>
        <end position="68"/>
    </location>
</feature>
<organism evidence="3 4">
    <name type="scientific">Caenorhabditis nigoni</name>
    <dbReference type="NCBI Taxonomy" id="1611254"/>
    <lineage>
        <taxon>Eukaryota</taxon>
        <taxon>Metazoa</taxon>
        <taxon>Ecdysozoa</taxon>
        <taxon>Nematoda</taxon>
        <taxon>Chromadorea</taxon>
        <taxon>Rhabditida</taxon>
        <taxon>Rhabditina</taxon>
        <taxon>Rhabditomorpha</taxon>
        <taxon>Rhabditoidea</taxon>
        <taxon>Rhabditidae</taxon>
        <taxon>Peloderinae</taxon>
        <taxon>Caenorhabditis</taxon>
    </lineage>
</organism>
<dbReference type="Proteomes" id="UP000230233">
    <property type="component" value="Chromosome II"/>
</dbReference>
<evidence type="ECO:0000259" key="2">
    <source>
        <dbReference type="Pfam" id="PF01827"/>
    </source>
</evidence>